<dbReference type="STRING" id="570156.AOG27_17420"/>
<feature type="signal peptide" evidence="1">
    <location>
        <begin position="1"/>
        <end position="17"/>
    </location>
</feature>
<dbReference type="PROSITE" id="PS51257">
    <property type="entry name" value="PROKAR_LIPOPROTEIN"/>
    <property type="match status" value="1"/>
</dbReference>
<dbReference type="Pfam" id="PF03923">
    <property type="entry name" value="Lipoprotein_16"/>
    <property type="match status" value="1"/>
</dbReference>
<organism evidence="2 3">
    <name type="scientific">Pseudoalteromonas lipolytica</name>
    <dbReference type="NCBI Taxonomy" id="570156"/>
    <lineage>
        <taxon>Bacteria</taxon>
        <taxon>Pseudomonadati</taxon>
        <taxon>Pseudomonadota</taxon>
        <taxon>Gammaproteobacteria</taxon>
        <taxon>Alteromonadales</taxon>
        <taxon>Pseudoalteromonadaceae</taxon>
        <taxon>Pseudoalteromonas</taxon>
    </lineage>
</organism>
<evidence type="ECO:0000313" key="2">
    <source>
        <dbReference type="EMBL" id="KPM81739.1"/>
    </source>
</evidence>
<dbReference type="RefSeq" id="WP_054554274.1">
    <property type="nucleotide sequence ID" value="NZ_LJTC01000013.1"/>
</dbReference>
<dbReference type="Proteomes" id="UP000050378">
    <property type="component" value="Unassembled WGS sequence"/>
</dbReference>
<evidence type="ECO:0000313" key="3">
    <source>
        <dbReference type="Proteomes" id="UP000050378"/>
    </source>
</evidence>
<gene>
    <name evidence="2" type="ORF">AOG27_17420</name>
</gene>
<name>A0A0P7DVQ0_9GAMM</name>
<evidence type="ECO:0008006" key="4">
    <source>
        <dbReference type="Google" id="ProtNLM"/>
    </source>
</evidence>
<reference evidence="2 3" key="1">
    <citation type="submission" date="2015-09" db="EMBL/GenBank/DDBJ databases">
        <title>Draft Genome Sequence of Pseudoalteromonas lipolytica UCD-48B.</title>
        <authorList>
            <person name="Krusor M."/>
            <person name="Coil D.A."/>
            <person name="Lang J.M."/>
            <person name="Eisen J.A."/>
            <person name="Alexiev A."/>
        </authorList>
    </citation>
    <scope>NUCLEOTIDE SEQUENCE [LARGE SCALE GENOMIC DNA]</scope>
    <source>
        <strain evidence="2 3">UCD-48B</strain>
    </source>
</reference>
<comment type="caution">
    <text evidence="2">The sequence shown here is derived from an EMBL/GenBank/DDBJ whole genome shotgun (WGS) entry which is preliminary data.</text>
</comment>
<dbReference type="EMBL" id="LJTC01000013">
    <property type="protein sequence ID" value="KPM81739.1"/>
    <property type="molecule type" value="Genomic_DNA"/>
</dbReference>
<dbReference type="PATRIC" id="fig|570156.3.peg.1406"/>
<accession>A0A0P7DVQ0</accession>
<dbReference type="InterPro" id="IPR005619">
    <property type="entry name" value="Uncharacterised_YajG"/>
</dbReference>
<keyword evidence="1" id="KW-0732">Signal</keyword>
<dbReference type="AlphaFoldDB" id="A0A0P7DVQ0"/>
<evidence type="ECO:0000256" key="1">
    <source>
        <dbReference type="SAM" id="SignalP"/>
    </source>
</evidence>
<protein>
    <recommendedName>
        <fullName evidence="4">Lipoprotein</fullName>
    </recommendedName>
</protein>
<dbReference type="OrthoDB" id="6311972at2"/>
<sequence>MKKILPLCLLAALSACSNQPNQLILNPVYQGGKISTINSNVSTSVIDLRGDNVTLKIIGSDKVKTLASPGIADSVKSALDSALSRNGANISNLATTRFELDIHKLQATVTEKMMTHSSAANVEFGLRVIKSTSNFSKIYRGNANLEGPLSHDRAKIEGQLNKLTEQVITRIVSDPELIAYLEG</sequence>
<proteinExistence type="predicted"/>
<feature type="chain" id="PRO_5006138092" description="Lipoprotein" evidence="1">
    <location>
        <begin position="18"/>
        <end position="183"/>
    </location>
</feature>